<dbReference type="PANTHER" id="PTHR32309:SF13">
    <property type="entry name" value="FERRIC ENTEROBACTIN TRANSPORT PROTEIN FEPE"/>
    <property type="match status" value="1"/>
</dbReference>
<evidence type="ECO:0000259" key="9">
    <source>
        <dbReference type="Pfam" id="PF13614"/>
    </source>
</evidence>
<dbReference type="KEGG" id="coh:EAV92_15425"/>
<reference evidence="10 11" key="1">
    <citation type="submission" date="2018-10" db="EMBL/GenBank/DDBJ databases">
        <title>Genome Sequence of Cohnella sp.</title>
        <authorList>
            <person name="Srinivasan S."/>
            <person name="Kim M.K."/>
        </authorList>
    </citation>
    <scope>NUCLEOTIDE SEQUENCE [LARGE SCALE GENOMIC DNA]</scope>
    <source>
        <strain evidence="10 11">18JY8-7</strain>
    </source>
</reference>
<accession>A0A3G3K1C7</accession>
<evidence type="ECO:0000256" key="7">
    <source>
        <dbReference type="ARBA" id="ARBA00023137"/>
    </source>
</evidence>
<feature type="domain" description="AAA" evidence="9">
    <location>
        <begin position="41"/>
        <end position="178"/>
    </location>
</feature>
<dbReference type="InterPro" id="IPR025669">
    <property type="entry name" value="AAA_dom"/>
</dbReference>
<dbReference type="GO" id="GO:0005524">
    <property type="term" value="F:ATP binding"/>
    <property type="evidence" value="ECO:0007669"/>
    <property type="project" value="UniProtKB-KW"/>
</dbReference>
<organism evidence="10 11">
    <name type="scientific">Cohnella candidum</name>
    <dbReference type="NCBI Taxonomy" id="2674991"/>
    <lineage>
        <taxon>Bacteria</taxon>
        <taxon>Bacillati</taxon>
        <taxon>Bacillota</taxon>
        <taxon>Bacilli</taxon>
        <taxon>Bacillales</taxon>
        <taxon>Paenibacillaceae</taxon>
        <taxon>Cohnella</taxon>
    </lineage>
</organism>
<dbReference type="NCBIfam" id="TIGR01007">
    <property type="entry name" value="eps_fam"/>
    <property type="match status" value="1"/>
</dbReference>
<dbReference type="GO" id="GO:0004715">
    <property type="term" value="F:non-membrane spanning protein tyrosine kinase activity"/>
    <property type="evidence" value="ECO:0007669"/>
    <property type="project" value="UniProtKB-EC"/>
</dbReference>
<evidence type="ECO:0000256" key="4">
    <source>
        <dbReference type="ARBA" id="ARBA00022741"/>
    </source>
</evidence>
<comment type="catalytic activity">
    <reaction evidence="8">
        <text>L-tyrosyl-[protein] + ATP = O-phospho-L-tyrosyl-[protein] + ADP + H(+)</text>
        <dbReference type="Rhea" id="RHEA:10596"/>
        <dbReference type="Rhea" id="RHEA-COMP:10136"/>
        <dbReference type="Rhea" id="RHEA-COMP:20101"/>
        <dbReference type="ChEBI" id="CHEBI:15378"/>
        <dbReference type="ChEBI" id="CHEBI:30616"/>
        <dbReference type="ChEBI" id="CHEBI:46858"/>
        <dbReference type="ChEBI" id="CHEBI:61978"/>
        <dbReference type="ChEBI" id="CHEBI:456216"/>
        <dbReference type="EC" id="2.7.10.2"/>
    </reaction>
</comment>
<keyword evidence="3" id="KW-0808">Transferase</keyword>
<evidence type="ECO:0000256" key="1">
    <source>
        <dbReference type="ARBA" id="ARBA00007316"/>
    </source>
</evidence>
<evidence type="ECO:0000313" key="11">
    <source>
        <dbReference type="Proteomes" id="UP000269097"/>
    </source>
</evidence>
<dbReference type="GO" id="GO:0005886">
    <property type="term" value="C:plasma membrane"/>
    <property type="evidence" value="ECO:0007669"/>
    <property type="project" value="TreeGrafter"/>
</dbReference>
<dbReference type="SUPFAM" id="SSF52540">
    <property type="entry name" value="P-loop containing nucleoside triphosphate hydrolases"/>
    <property type="match status" value="1"/>
</dbReference>
<protein>
    <recommendedName>
        <fullName evidence="2">non-specific protein-tyrosine kinase</fullName>
        <ecNumber evidence="2">2.7.10.2</ecNumber>
    </recommendedName>
</protein>
<dbReference type="CDD" id="cd05387">
    <property type="entry name" value="BY-kinase"/>
    <property type="match status" value="1"/>
</dbReference>
<evidence type="ECO:0000256" key="8">
    <source>
        <dbReference type="ARBA" id="ARBA00051245"/>
    </source>
</evidence>
<keyword evidence="4" id="KW-0547">Nucleotide-binding</keyword>
<dbReference type="RefSeq" id="WP_123041931.1">
    <property type="nucleotide sequence ID" value="NZ_CP033433.1"/>
</dbReference>
<proteinExistence type="inferred from homology"/>
<dbReference type="PANTHER" id="PTHR32309">
    <property type="entry name" value="TYROSINE-PROTEIN KINASE"/>
    <property type="match status" value="1"/>
</dbReference>
<dbReference type="EC" id="2.7.10.2" evidence="2"/>
<dbReference type="InterPro" id="IPR027417">
    <property type="entry name" value="P-loop_NTPase"/>
</dbReference>
<comment type="similarity">
    <text evidence="1">Belongs to the CpsD/CapB family.</text>
</comment>
<keyword evidence="11" id="KW-1185">Reference proteome</keyword>
<keyword evidence="7" id="KW-0829">Tyrosine-protein kinase</keyword>
<evidence type="ECO:0000256" key="2">
    <source>
        <dbReference type="ARBA" id="ARBA00011903"/>
    </source>
</evidence>
<keyword evidence="6" id="KW-0067">ATP-binding</keyword>
<dbReference type="InterPro" id="IPR005702">
    <property type="entry name" value="Wzc-like_C"/>
</dbReference>
<evidence type="ECO:0000256" key="6">
    <source>
        <dbReference type="ARBA" id="ARBA00022840"/>
    </source>
</evidence>
<evidence type="ECO:0000256" key="5">
    <source>
        <dbReference type="ARBA" id="ARBA00022777"/>
    </source>
</evidence>
<dbReference type="EMBL" id="CP033433">
    <property type="protein sequence ID" value="AYQ73847.1"/>
    <property type="molecule type" value="Genomic_DNA"/>
</dbReference>
<dbReference type="InterPro" id="IPR050445">
    <property type="entry name" value="Bact_polysacc_biosynth/exp"/>
</dbReference>
<dbReference type="AlphaFoldDB" id="A0A3G3K1C7"/>
<dbReference type="Pfam" id="PF13614">
    <property type="entry name" value="AAA_31"/>
    <property type="match status" value="1"/>
</dbReference>
<gene>
    <name evidence="10" type="ORF">EAV92_15425</name>
</gene>
<evidence type="ECO:0000256" key="3">
    <source>
        <dbReference type="ARBA" id="ARBA00022679"/>
    </source>
</evidence>
<keyword evidence="5 10" id="KW-0418">Kinase</keyword>
<dbReference type="Gene3D" id="3.40.50.300">
    <property type="entry name" value="P-loop containing nucleotide triphosphate hydrolases"/>
    <property type="match status" value="1"/>
</dbReference>
<name>A0A3G3K1C7_9BACL</name>
<evidence type="ECO:0000313" key="10">
    <source>
        <dbReference type="EMBL" id="AYQ73847.1"/>
    </source>
</evidence>
<dbReference type="Proteomes" id="UP000269097">
    <property type="component" value="Chromosome"/>
</dbReference>
<sequence>MSTLTAKRSLVTHLDPYSQVSDTFRSLRNMIATSAGEKDRKIIAVTSAEPSEGKTTVAVNLAIASAQTGKKVLLIDANLRQPGLHQTFSVSNHNGLSSVLLQSAGLAESVKDVGIPLLTVLTSGPAPVLSGDPLDSSAMDALLKQARAEYDLVIIDSPALLALADASTVAMKSDGVLWVLHSGISRKAKALEAKKLLARLDAKVIGCVLNKAKSGQASAYRHYQASRA</sequence>